<gene>
    <name evidence="2" type="ORF">ATY40_BA7500795</name>
</gene>
<proteinExistence type="predicted"/>
<name>A0A1B2J592_PICPA</name>
<dbReference type="InterPro" id="IPR052936">
    <property type="entry name" value="Jasmonate_Hydroxylase-like"/>
</dbReference>
<evidence type="ECO:0000313" key="2">
    <source>
        <dbReference type="EMBL" id="ANZ73154.1"/>
    </source>
</evidence>
<dbReference type="EMBL" id="CP014584">
    <property type="protein sequence ID" value="ANZ73154.1"/>
    <property type="molecule type" value="Genomic_DNA"/>
</dbReference>
<organism evidence="2 3">
    <name type="scientific">Komagataella pastoris</name>
    <name type="common">Yeast</name>
    <name type="synonym">Pichia pastoris</name>
    <dbReference type="NCBI Taxonomy" id="4922"/>
    <lineage>
        <taxon>Eukaryota</taxon>
        <taxon>Fungi</taxon>
        <taxon>Dikarya</taxon>
        <taxon>Ascomycota</taxon>
        <taxon>Saccharomycotina</taxon>
        <taxon>Pichiomycetes</taxon>
        <taxon>Pichiales</taxon>
        <taxon>Pichiaceae</taxon>
        <taxon>Komagataella</taxon>
    </lineage>
</organism>
<evidence type="ECO:0000313" key="3">
    <source>
        <dbReference type="Proteomes" id="UP000094565"/>
    </source>
</evidence>
<reference evidence="2 3" key="1">
    <citation type="submission" date="2016-02" db="EMBL/GenBank/DDBJ databases">
        <title>Comparative genomic and transcriptomic foundation for Pichia pastoris.</title>
        <authorList>
            <person name="Love K.R."/>
            <person name="Shah K.A."/>
            <person name="Whittaker C.A."/>
            <person name="Wu J."/>
            <person name="Bartlett M.C."/>
            <person name="Ma D."/>
            <person name="Leeson R.L."/>
            <person name="Priest M."/>
            <person name="Young S.K."/>
            <person name="Love J.C."/>
        </authorList>
    </citation>
    <scope>NUCLEOTIDE SEQUENCE [LARGE SCALE GENOMIC DNA]</scope>
    <source>
        <strain evidence="2 3">ATCC 28485</strain>
    </source>
</reference>
<evidence type="ECO:0000259" key="1">
    <source>
        <dbReference type="Pfam" id="PF03992"/>
    </source>
</evidence>
<dbReference type="InterPro" id="IPR011008">
    <property type="entry name" value="Dimeric_a/b-barrel"/>
</dbReference>
<sequence>MSESRFAKLPKPPYFAVIFSSLRESDGNEDYDAMSERMLELAVKQPGYLGVESARDVEKFGITVSYWDSLKAIKQWRSHSEHVVAQEFGKSQWYKDYEVRVSEVKYAHGKPIE</sequence>
<dbReference type="OrthoDB" id="10263341at2759"/>
<keyword evidence="3" id="KW-1185">Reference proteome</keyword>
<dbReference type="PANTHER" id="PTHR37811">
    <property type="entry name" value="BLL5343 PROTEIN"/>
    <property type="match status" value="1"/>
</dbReference>
<feature type="domain" description="ABM" evidence="1">
    <location>
        <begin position="36"/>
        <end position="87"/>
    </location>
</feature>
<dbReference type="Pfam" id="PF03992">
    <property type="entry name" value="ABM"/>
    <property type="match status" value="1"/>
</dbReference>
<protein>
    <submittedName>
        <fullName evidence="2">BA75_00795T0</fullName>
    </submittedName>
</protein>
<dbReference type="Proteomes" id="UP000094565">
    <property type="component" value="Chromosome 1"/>
</dbReference>
<dbReference type="Gene3D" id="3.30.70.100">
    <property type="match status" value="1"/>
</dbReference>
<dbReference type="InterPro" id="IPR007138">
    <property type="entry name" value="ABM_dom"/>
</dbReference>
<accession>A0A1B2J592</accession>
<dbReference type="AlphaFoldDB" id="A0A1B2J592"/>
<dbReference type="PANTHER" id="PTHR37811:SF2">
    <property type="entry name" value="ABM DOMAIN-CONTAINING PROTEIN"/>
    <property type="match status" value="1"/>
</dbReference>
<dbReference type="SUPFAM" id="SSF54909">
    <property type="entry name" value="Dimeric alpha+beta barrel"/>
    <property type="match status" value="1"/>
</dbReference>